<dbReference type="Proteomes" id="UP000314294">
    <property type="component" value="Unassembled WGS sequence"/>
</dbReference>
<name>A0A4Z2I877_9TELE</name>
<feature type="compositionally biased region" description="Basic and acidic residues" evidence="1">
    <location>
        <begin position="61"/>
        <end position="70"/>
    </location>
</feature>
<protein>
    <submittedName>
        <fullName evidence="2">Uncharacterized protein</fullName>
    </submittedName>
</protein>
<organism evidence="2 3">
    <name type="scientific">Liparis tanakae</name>
    <name type="common">Tanaka's snailfish</name>
    <dbReference type="NCBI Taxonomy" id="230148"/>
    <lineage>
        <taxon>Eukaryota</taxon>
        <taxon>Metazoa</taxon>
        <taxon>Chordata</taxon>
        <taxon>Craniata</taxon>
        <taxon>Vertebrata</taxon>
        <taxon>Euteleostomi</taxon>
        <taxon>Actinopterygii</taxon>
        <taxon>Neopterygii</taxon>
        <taxon>Teleostei</taxon>
        <taxon>Neoteleostei</taxon>
        <taxon>Acanthomorphata</taxon>
        <taxon>Eupercaria</taxon>
        <taxon>Perciformes</taxon>
        <taxon>Cottioidei</taxon>
        <taxon>Cottales</taxon>
        <taxon>Liparidae</taxon>
        <taxon>Liparis</taxon>
    </lineage>
</organism>
<dbReference type="EMBL" id="SRLO01000119">
    <property type="protein sequence ID" value="TNN74011.1"/>
    <property type="molecule type" value="Genomic_DNA"/>
</dbReference>
<evidence type="ECO:0000313" key="3">
    <source>
        <dbReference type="Proteomes" id="UP000314294"/>
    </source>
</evidence>
<comment type="caution">
    <text evidence="2">The sequence shown here is derived from an EMBL/GenBank/DDBJ whole genome shotgun (WGS) entry which is preliminary data.</text>
</comment>
<reference evidence="2 3" key="1">
    <citation type="submission" date="2019-03" db="EMBL/GenBank/DDBJ databases">
        <title>First draft genome of Liparis tanakae, snailfish: a comprehensive survey of snailfish specific genes.</title>
        <authorList>
            <person name="Kim W."/>
            <person name="Song I."/>
            <person name="Jeong J.-H."/>
            <person name="Kim D."/>
            <person name="Kim S."/>
            <person name="Ryu S."/>
            <person name="Song J.Y."/>
            <person name="Lee S.K."/>
        </authorList>
    </citation>
    <scope>NUCLEOTIDE SEQUENCE [LARGE SCALE GENOMIC DNA]</scope>
    <source>
        <tissue evidence="2">Muscle</tissue>
    </source>
</reference>
<dbReference type="AlphaFoldDB" id="A0A4Z2I877"/>
<feature type="region of interest" description="Disordered" evidence="1">
    <location>
        <begin position="50"/>
        <end position="70"/>
    </location>
</feature>
<accession>A0A4Z2I877</accession>
<proteinExistence type="predicted"/>
<keyword evidence="3" id="KW-1185">Reference proteome</keyword>
<gene>
    <name evidence="2" type="ORF">EYF80_015832</name>
</gene>
<sequence length="70" mass="7756">MEMDLAQTPPRGPLLLRIAEAGALRQDHCPLHLQTLQAVAVEERDTHGDAGWMDTSSCWTKGKDEGQSFH</sequence>
<evidence type="ECO:0000313" key="2">
    <source>
        <dbReference type="EMBL" id="TNN74011.1"/>
    </source>
</evidence>
<evidence type="ECO:0000256" key="1">
    <source>
        <dbReference type="SAM" id="MobiDB-lite"/>
    </source>
</evidence>